<dbReference type="EMBL" id="FOUP01000006">
    <property type="protein sequence ID" value="SFN67243.1"/>
    <property type="molecule type" value="Genomic_DNA"/>
</dbReference>
<dbReference type="STRING" id="455193.SAMN05421805_10642"/>
<protein>
    <recommendedName>
        <fullName evidence="7">ATP/GTP-binding protein</fullName>
    </recommendedName>
</protein>
<proteinExistence type="predicted"/>
<evidence type="ECO:0000313" key="3">
    <source>
        <dbReference type="EMBL" id="RKT86401.1"/>
    </source>
</evidence>
<accession>A0A1I5AXQ8</accession>
<dbReference type="AlphaFoldDB" id="A0A1I5AXQ8"/>
<keyword evidence="6" id="KW-1185">Reference proteome</keyword>
<feature type="signal peptide" evidence="2">
    <location>
        <begin position="1"/>
        <end position="26"/>
    </location>
</feature>
<evidence type="ECO:0000313" key="6">
    <source>
        <dbReference type="Proteomes" id="UP000270697"/>
    </source>
</evidence>
<feature type="compositionally biased region" description="Pro residues" evidence="1">
    <location>
        <begin position="124"/>
        <end position="141"/>
    </location>
</feature>
<feature type="chain" id="PRO_5011790939" description="ATP/GTP-binding protein" evidence="2">
    <location>
        <begin position="27"/>
        <end position="307"/>
    </location>
</feature>
<feature type="region of interest" description="Disordered" evidence="1">
    <location>
        <begin position="115"/>
        <end position="141"/>
    </location>
</feature>
<gene>
    <name evidence="3" type="ORF">ATL45_4768</name>
    <name evidence="4" type="ORF">SAMN05421805_10642</name>
</gene>
<organism evidence="4 5">
    <name type="scientific">Saccharopolyspora antimicrobica</name>
    <dbReference type="NCBI Taxonomy" id="455193"/>
    <lineage>
        <taxon>Bacteria</taxon>
        <taxon>Bacillati</taxon>
        <taxon>Actinomycetota</taxon>
        <taxon>Actinomycetes</taxon>
        <taxon>Pseudonocardiales</taxon>
        <taxon>Pseudonocardiaceae</taxon>
        <taxon>Saccharopolyspora</taxon>
    </lineage>
</organism>
<name>A0A1I5AXQ8_9PSEU</name>
<keyword evidence="2" id="KW-0732">Signal</keyword>
<dbReference type="EMBL" id="RBXX01000002">
    <property type="protein sequence ID" value="RKT86401.1"/>
    <property type="molecule type" value="Genomic_DNA"/>
</dbReference>
<dbReference type="Proteomes" id="UP000199398">
    <property type="component" value="Unassembled WGS sequence"/>
</dbReference>
<reference evidence="4 5" key="1">
    <citation type="submission" date="2016-10" db="EMBL/GenBank/DDBJ databases">
        <authorList>
            <person name="de Groot N.N."/>
        </authorList>
    </citation>
    <scope>NUCLEOTIDE SEQUENCE [LARGE SCALE GENOMIC DNA]</scope>
    <source>
        <strain evidence="4 5">CPCC 201259</strain>
    </source>
</reference>
<evidence type="ECO:0000256" key="2">
    <source>
        <dbReference type="SAM" id="SignalP"/>
    </source>
</evidence>
<evidence type="ECO:0000256" key="1">
    <source>
        <dbReference type="SAM" id="MobiDB-lite"/>
    </source>
</evidence>
<feature type="region of interest" description="Disordered" evidence="1">
    <location>
        <begin position="43"/>
        <end position="81"/>
    </location>
</feature>
<reference evidence="3 6" key="2">
    <citation type="submission" date="2018-10" db="EMBL/GenBank/DDBJ databases">
        <title>Sequencing the genomes of 1000 actinobacteria strains.</title>
        <authorList>
            <person name="Klenk H.-P."/>
        </authorList>
    </citation>
    <scope>NUCLEOTIDE SEQUENCE [LARGE SCALE GENOMIC DNA]</scope>
    <source>
        <strain evidence="3 6">DSM 45119</strain>
    </source>
</reference>
<evidence type="ECO:0000313" key="5">
    <source>
        <dbReference type="Proteomes" id="UP000199398"/>
    </source>
</evidence>
<sequence length="307" mass="32185">MRFSVRVPCVLPAVVFLLLGAPAAHAQNGDVSVTPGDAGSWYESPSIGLSATTPGRPDRPASSHPGSGSARPGGGSTPGSASVPLCPTVVCDAPGQVQDPAFLLQSQPASTWCFGPLDTGDCPQPGPGPTPGRPGATAPPDPAVLAREAARRLRLPLPTPRHSPDLRLRDGQSATLVGERTWFWTAREDWRVQRERVQAGEVWAEVTAEPVRLSMEPGLGQETVSCAGPGTPYDRSFGLHAPSPTGCEVVYERPSTGGSVVAEWSITWRVQWRGWTGSAPAGGSLTPMVSRAPAQIVVTEAQALRTR</sequence>
<evidence type="ECO:0008006" key="7">
    <source>
        <dbReference type="Google" id="ProtNLM"/>
    </source>
</evidence>
<dbReference type="Proteomes" id="UP000270697">
    <property type="component" value="Unassembled WGS sequence"/>
</dbReference>
<evidence type="ECO:0000313" key="4">
    <source>
        <dbReference type="EMBL" id="SFN67243.1"/>
    </source>
</evidence>